<gene>
    <name evidence="1" type="ORF">WJM97_22835</name>
</gene>
<evidence type="ECO:0000313" key="2">
    <source>
        <dbReference type="Proteomes" id="UP001483337"/>
    </source>
</evidence>
<dbReference type="EMBL" id="CP150887">
    <property type="protein sequence ID" value="WZB90441.1"/>
    <property type="molecule type" value="Genomic_DNA"/>
</dbReference>
<sequence>MTNFIKLPSGDYVNLDMIQGLEFDPDNSQIARLCFPESDTILRGEDKDYIKQFLDRNYGEFFQMHSQDYAAQILGLGYALEKLEKLSGESVESLSQEIILKANERVSKLSKKSIGLMVQHYQEQVGGGPGGNLVNVKIPA</sequence>
<accession>A0ABZ2UYE1</accession>
<keyword evidence="1" id="KW-0614">Plasmid</keyword>
<keyword evidence="2" id="KW-1185">Reference proteome</keyword>
<geneLocation type="plasmid" evidence="1 2">
    <name>unnamed</name>
</geneLocation>
<reference evidence="1 2" key="1">
    <citation type="submission" date="2024-04" db="EMBL/GenBank/DDBJ databases">
        <title>Okeanomitos corallinicola gen. &amp; sp. nov. (Nostocales, Cyanobacteria), a new toxic marine heterocyst-forming cyanobacterium from a coral reef.</title>
        <authorList>
            <person name="Li H."/>
            <person name="Li R."/>
            <person name="Kang J."/>
            <person name="Hii K.S."/>
            <person name="Mohamed H.F."/>
            <person name="Xu X."/>
            <person name="Luo Z."/>
        </authorList>
    </citation>
    <scope>NUCLEOTIDE SEQUENCE [LARGE SCALE GENOMIC DNA]</scope>
    <source>
        <strain evidence="1 2">TIOX110</strain>
        <plasmid evidence="1 2">unnamed</plasmid>
    </source>
</reference>
<protein>
    <submittedName>
        <fullName evidence="1">Uncharacterized protein</fullName>
    </submittedName>
</protein>
<proteinExistence type="predicted"/>
<name>A0ABZ2UYE1_9CYAN</name>
<dbReference type="Proteomes" id="UP001483337">
    <property type="component" value="Plasmid unnamed"/>
</dbReference>
<dbReference type="RefSeq" id="WP_353933330.1">
    <property type="nucleotide sequence ID" value="NZ_CP150887.1"/>
</dbReference>
<evidence type="ECO:0000313" key="1">
    <source>
        <dbReference type="EMBL" id="WZB90441.1"/>
    </source>
</evidence>
<organism evidence="1 2">
    <name type="scientific">Okeanomitos corallinicola TIOX110</name>
    <dbReference type="NCBI Taxonomy" id="3133117"/>
    <lineage>
        <taxon>Bacteria</taxon>
        <taxon>Bacillati</taxon>
        <taxon>Cyanobacteriota</taxon>
        <taxon>Cyanophyceae</taxon>
        <taxon>Nostocales</taxon>
        <taxon>Aphanizomenonaceae</taxon>
        <taxon>Okeanomitos</taxon>
    </lineage>
</organism>